<accession>J9F5G5</accession>
<protein>
    <recommendedName>
        <fullName evidence="3">Condensin complex subunit 1 C-terminal domain-containing protein</fullName>
    </recommendedName>
</protein>
<dbReference type="AlphaFoldDB" id="J9F5G5"/>
<organism evidence="1 2">
    <name type="scientific">Wuchereria bancrofti</name>
    <dbReference type="NCBI Taxonomy" id="6293"/>
    <lineage>
        <taxon>Eukaryota</taxon>
        <taxon>Metazoa</taxon>
        <taxon>Ecdysozoa</taxon>
        <taxon>Nematoda</taxon>
        <taxon>Chromadorea</taxon>
        <taxon>Rhabditida</taxon>
        <taxon>Spirurina</taxon>
        <taxon>Spiruromorpha</taxon>
        <taxon>Filarioidea</taxon>
        <taxon>Onchocercidae</taxon>
        <taxon>Wuchereria</taxon>
    </lineage>
</organism>
<dbReference type="GO" id="GO:0000779">
    <property type="term" value="C:condensed chromosome, centromeric region"/>
    <property type="evidence" value="ECO:0007669"/>
    <property type="project" value="TreeGrafter"/>
</dbReference>
<evidence type="ECO:0000313" key="1">
    <source>
        <dbReference type="EMBL" id="EJW82579.1"/>
    </source>
</evidence>
<reference evidence="2" key="1">
    <citation type="submission" date="2012-08" db="EMBL/GenBank/DDBJ databases">
        <title>The Genome Sequence of Wuchereria bancrofti.</title>
        <authorList>
            <person name="Nutman T.B."/>
            <person name="Fink D.L."/>
            <person name="Russ C."/>
            <person name="Young S."/>
            <person name="Zeng Q."/>
            <person name="Koehrsen M."/>
            <person name="Alvarado L."/>
            <person name="Berlin A."/>
            <person name="Chapman S.B."/>
            <person name="Chen Z."/>
            <person name="Freedman E."/>
            <person name="Gellesch M."/>
            <person name="Goldberg J."/>
            <person name="Griggs A."/>
            <person name="Gujja S."/>
            <person name="Heilman E.R."/>
            <person name="Heiman D."/>
            <person name="Hepburn T."/>
            <person name="Howarth C."/>
            <person name="Jen D."/>
            <person name="Larson L."/>
            <person name="Lewis B."/>
            <person name="Mehta T."/>
            <person name="Park D."/>
            <person name="Pearson M."/>
            <person name="Roberts A."/>
            <person name="Saif S."/>
            <person name="Shea T."/>
            <person name="Shenoy N."/>
            <person name="Sisk P."/>
            <person name="Stolte C."/>
            <person name="Sykes S."/>
            <person name="Walk T."/>
            <person name="White J."/>
            <person name="Yandava C."/>
            <person name="Haas B."/>
            <person name="Henn M.R."/>
            <person name="Nusbaum C."/>
            <person name="Birren B."/>
        </authorList>
    </citation>
    <scope>NUCLEOTIDE SEQUENCE [LARGE SCALE GENOMIC DNA]</scope>
    <source>
        <strain evidence="2">NA</strain>
    </source>
</reference>
<dbReference type="PANTHER" id="PTHR14222">
    <property type="entry name" value="CONDENSIN"/>
    <property type="match status" value="1"/>
</dbReference>
<dbReference type="PANTHER" id="PTHR14222:SF1">
    <property type="entry name" value="CONDENSIN-2 COMPLEX SUBUNIT D3"/>
    <property type="match status" value="1"/>
</dbReference>
<dbReference type="GO" id="GO:0042393">
    <property type="term" value="F:histone binding"/>
    <property type="evidence" value="ECO:0007669"/>
    <property type="project" value="TreeGrafter"/>
</dbReference>
<evidence type="ECO:0008006" key="3">
    <source>
        <dbReference type="Google" id="ProtNLM"/>
    </source>
</evidence>
<dbReference type="GO" id="GO:0000796">
    <property type="term" value="C:condensin complex"/>
    <property type="evidence" value="ECO:0007669"/>
    <property type="project" value="TreeGrafter"/>
</dbReference>
<comment type="caution">
    <text evidence="1">The sequence shown here is derived from an EMBL/GenBank/DDBJ whole genome shotgun (WGS) entry which is preliminary data.</text>
</comment>
<dbReference type="GO" id="GO:0010032">
    <property type="term" value="P:meiotic chromosome condensation"/>
    <property type="evidence" value="ECO:0007669"/>
    <property type="project" value="TreeGrafter"/>
</dbReference>
<dbReference type="Proteomes" id="UP000004810">
    <property type="component" value="Unassembled WGS sequence"/>
</dbReference>
<name>J9F5G5_WUCBA</name>
<gene>
    <name evidence="1" type="ORF">WUBG_06513</name>
</gene>
<dbReference type="EMBL" id="ADBV01002784">
    <property type="protein sequence ID" value="EJW82579.1"/>
    <property type="molecule type" value="Genomic_DNA"/>
</dbReference>
<dbReference type="GO" id="GO:0007076">
    <property type="term" value="P:mitotic chromosome condensation"/>
    <property type="evidence" value="ECO:0007669"/>
    <property type="project" value="InterPro"/>
</dbReference>
<dbReference type="InterPro" id="IPR026971">
    <property type="entry name" value="CND1/NCAPD3"/>
</dbReference>
<sequence length="255" mass="30054">MYRFVSTILDENKEVREYAEMCLVDVLLVQFPNMFVNHFLECVFISIQSHTVYAMEDDTERQDLKCSLSGFRLKNARMRLYRFMIKTFNDENKFMIGMRIGQEVYSAIVDGELNIYDRRVKALLEDCYEIMCCSEIKLSMALGKRSPGEADDDDDEPPSNIQEAARKVVTQAFRKGIIDAILPHIIQLKYYLQEKRLPELEFGIIRVLRELCKDHREQLDEFLAGDKQLKAEIKFDLEKLEAYFFFLSEWSKTDE</sequence>
<proteinExistence type="predicted"/>
<evidence type="ECO:0000313" key="2">
    <source>
        <dbReference type="Proteomes" id="UP000004810"/>
    </source>
</evidence>